<dbReference type="CDD" id="cd02248">
    <property type="entry name" value="Peptidase_C1A"/>
    <property type="match status" value="1"/>
</dbReference>
<dbReference type="Pfam" id="PF00112">
    <property type="entry name" value="Peptidase_C1"/>
    <property type="match status" value="1"/>
</dbReference>
<proteinExistence type="inferred from homology"/>
<reference evidence="6" key="1">
    <citation type="submission" date="2021-02" db="EMBL/GenBank/DDBJ databases">
        <authorList>
            <person name="Nowell W R."/>
        </authorList>
    </citation>
    <scope>NUCLEOTIDE SEQUENCE</scope>
</reference>
<accession>A0A815NGL2</accession>
<dbReference type="InterPro" id="IPR038765">
    <property type="entry name" value="Papain-like_cys_pep_sf"/>
</dbReference>
<dbReference type="FunFam" id="3.90.70.10:FF:000006">
    <property type="entry name" value="Cathepsin S"/>
    <property type="match status" value="1"/>
</dbReference>
<dbReference type="Gene3D" id="3.90.70.10">
    <property type="entry name" value="Cysteine proteinases"/>
    <property type="match status" value="1"/>
</dbReference>
<dbReference type="SUPFAM" id="SSF54001">
    <property type="entry name" value="Cysteine proteinases"/>
    <property type="match status" value="1"/>
</dbReference>
<comment type="caution">
    <text evidence="6">The sequence shown here is derived from an EMBL/GenBank/DDBJ whole genome shotgun (WGS) entry which is preliminary data.</text>
</comment>
<evidence type="ECO:0000313" key="6">
    <source>
        <dbReference type="EMBL" id="CAF1438007.1"/>
    </source>
</evidence>
<protein>
    <recommendedName>
        <fullName evidence="5">Peptidase C1A papain C-terminal domain-containing protein</fullName>
    </recommendedName>
</protein>
<dbReference type="InterPro" id="IPR039417">
    <property type="entry name" value="Peptidase_C1A_papain-like"/>
</dbReference>
<keyword evidence="4" id="KW-0788">Thiol protease</keyword>
<dbReference type="InterPro" id="IPR013128">
    <property type="entry name" value="Peptidase_C1A"/>
</dbReference>
<comment type="similarity">
    <text evidence="1">Belongs to the peptidase C1 family.</text>
</comment>
<organism evidence="6 7">
    <name type="scientific">Adineta ricciae</name>
    <name type="common">Rotifer</name>
    <dbReference type="NCBI Taxonomy" id="249248"/>
    <lineage>
        <taxon>Eukaryota</taxon>
        <taxon>Metazoa</taxon>
        <taxon>Spiralia</taxon>
        <taxon>Gnathifera</taxon>
        <taxon>Rotifera</taxon>
        <taxon>Eurotatoria</taxon>
        <taxon>Bdelloidea</taxon>
        <taxon>Adinetida</taxon>
        <taxon>Adinetidae</taxon>
        <taxon>Adineta</taxon>
    </lineage>
</organism>
<dbReference type="OrthoDB" id="10253408at2759"/>
<dbReference type="GO" id="GO:0008234">
    <property type="term" value="F:cysteine-type peptidase activity"/>
    <property type="evidence" value="ECO:0007669"/>
    <property type="project" value="UniProtKB-KW"/>
</dbReference>
<evidence type="ECO:0000256" key="1">
    <source>
        <dbReference type="ARBA" id="ARBA00008455"/>
    </source>
</evidence>
<evidence type="ECO:0000259" key="5">
    <source>
        <dbReference type="SMART" id="SM00645"/>
    </source>
</evidence>
<dbReference type="PANTHER" id="PTHR12411">
    <property type="entry name" value="CYSTEINE PROTEASE FAMILY C1-RELATED"/>
    <property type="match status" value="1"/>
</dbReference>
<feature type="domain" description="Peptidase C1A papain C-terminal" evidence="5">
    <location>
        <begin position="25"/>
        <end position="240"/>
    </location>
</feature>
<evidence type="ECO:0000256" key="3">
    <source>
        <dbReference type="ARBA" id="ARBA00022801"/>
    </source>
</evidence>
<dbReference type="EMBL" id="CAJNOJ010000410">
    <property type="protein sequence ID" value="CAF1438007.1"/>
    <property type="molecule type" value="Genomic_DNA"/>
</dbReference>
<evidence type="ECO:0000256" key="2">
    <source>
        <dbReference type="ARBA" id="ARBA00022670"/>
    </source>
</evidence>
<dbReference type="Proteomes" id="UP000663852">
    <property type="component" value="Unassembled WGS sequence"/>
</dbReference>
<dbReference type="PRINTS" id="PR00705">
    <property type="entry name" value="PAPAIN"/>
</dbReference>
<sequence length="242" mass="26262">MIISLLDLYFYRLSKNLQINSNINLPDFIDWRTKGAVTPVKNQGQCGSSWAFSAIGSIEGVYAIKTGKLIPLSEQQLVDCSTTYGNMGCGGGLMSTSFQYIQDAGGLQANNTYPYNALDNNCTFDKSKAIVELCGYVNITSGSEAALQQAVATIGPVATAVDGGHTSFQLYDGGIYHEPDRSHTQPDHGIFVIGYGSESGKDYWLLKNSFDTTWGEKGYIIMIRNKNNQCAIASIASFPIIC</sequence>
<dbReference type="InterPro" id="IPR000668">
    <property type="entry name" value="Peptidase_C1A_C"/>
</dbReference>
<evidence type="ECO:0000313" key="7">
    <source>
        <dbReference type="Proteomes" id="UP000663852"/>
    </source>
</evidence>
<evidence type="ECO:0000256" key="4">
    <source>
        <dbReference type="ARBA" id="ARBA00022807"/>
    </source>
</evidence>
<dbReference type="AlphaFoldDB" id="A0A815NGL2"/>
<keyword evidence="3" id="KW-0378">Hydrolase</keyword>
<keyword evidence="2" id="KW-0645">Protease</keyword>
<gene>
    <name evidence="6" type="ORF">EDS130_LOCUS38659</name>
</gene>
<dbReference type="SMART" id="SM00645">
    <property type="entry name" value="Pept_C1"/>
    <property type="match status" value="1"/>
</dbReference>
<name>A0A815NGL2_ADIRI</name>
<dbReference type="GO" id="GO:0006508">
    <property type="term" value="P:proteolysis"/>
    <property type="evidence" value="ECO:0007669"/>
    <property type="project" value="UniProtKB-KW"/>
</dbReference>